<dbReference type="GO" id="GO:0043248">
    <property type="term" value="P:proteasome assembly"/>
    <property type="evidence" value="ECO:0007669"/>
    <property type="project" value="TreeGrafter"/>
</dbReference>
<evidence type="ECO:0000313" key="1">
    <source>
        <dbReference type="EMBL" id="KZZ92636.1"/>
    </source>
</evidence>
<evidence type="ECO:0008006" key="3">
    <source>
        <dbReference type="Google" id="ProtNLM"/>
    </source>
</evidence>
<sequence>MAPSQGPQLFSALWKTTRVFVTKAVDVVKARAPFLKPALQLQPIYAYVPRQGAVNRVLEARQFQRRFFSTARASARRTGDAYRASRVASQISRAAFAKPFASTLRPNLTGGALPRTAGGYALGGRVGGARYFSHGAARPADVVCNVSAGMRAFWLSGTNLKSNGLQDRIRAKRLQIQQQKEKRTHDQKYPTISGSYIDFNISPSLSAFGCFSPFGAPTATSDALEPLTLNSENFMNVLSVDFVRAVKELEMIHADIKRLSALGDLPIKLINSTTLRIRFPGYEQEVVERLCADLGVMRGVVGQDEDFEVQHGSHIALQYPFAPSSSPSEAPIDEMPELTNMSASRDGDFNYQSVMSSSAAWDTPNGSESGYYLNDTLESNPWAMTDSDSSPSDLIELSALDSSEMNESMLFPYSDDDLRMQIP</sequence>
<name>A0A167ZGN5_9EURO</name>
<dbReference type="PANTHER" id="PTHR42342">
    <property type="entry name" value="STATIONARY PHASE PROTEIN 5"/>
    <property type="match status" value="1"/>
</dbReference>
<gene>
    <name evidence="1" type="ORF">AAP_02717</name>
</gene>
<comment type="caution">
    <text evidence="1">The sequence shown here is derived from an EMBL/GenBank/DDBJ whole genome shotgun (WGS) entry which is preliminary data.</text>
</comment>
<dbReference type="PANTHER" id="PTHR42342:SF1">
    <property type="entry name" value="STATIONARY PHASE PROTEIN 5"/>
    <property type="match status" value="1"/>
</dbReference>
<dbReference type="Proteomes" id="UP000242877">
    <property type="component" value="Unassembled WGS sequence"/>
</dbReference>
<dbReference type="InterPro" id="IPR038816">
    <property type="entry name" value="Stationary_phase_5"/>
</dbReference>
<keyword evidence="2" id="KW-1185">Reference proteome</keyword>
<dbReference type="OrthoDB" id="416253at2759"/>
<dbReference type="AlphaFoldDB" id="A0A167ZGN5"/>
<dbReference type="VEuPathDB" id="FungiDB:AAP_02717"/>
<evidence type="ECO:0000313" key="2">
    <source>
        <dbReference type="Proteomes" id="UP000242877"/>
    </source>
</evidence>
<reference evidence="1 2" key="1">
    <citation type="journal article" date="2016" name="Genome Biol. Evol.">
        <title>Divergent and convergent evolution of fungal pathogenicity.</title>
        <authorList>
            <person name="Shang Y."/>
            <person name="Xiao G."/>
            <person name="Zheng P."/>
            <person name="Cen K."/>
            <person name="Zhan S."/>
            <person name="Wang C."/>
        </authorList>
    </citation>
    <scope>NUCLEOTIDE SEQUENCE [LARGE SCALE GENOMIC DNA]</scope>
    <source>
        <strain evidence="1 2">ARSEF 7405</strain>
    </source>
</reference>
<dbReference type="EMBL" id="AZGZ01000010">
    <property type="protein sequence ID" value="KZZ92636.1"/>
    <property type="molecule type" value="Genomic_DNA"/>
</dbReference>
<accession>A0A167ZGN5</accession>
<protein>
    <recommendedName>
        <fullName evidence="3">Casein kinase II beta 2 subunit</fullName>
    </recommendedName>
</protein>
<organism evidence="1 2">
    <name type="scientific">Ascosphaera apis ARSEF 7405</name>
    <dbReference type="NCBI Taxonomy" id="392613"/>
    <lineage>
        <taxon>Eukaryota</taxon>
        <taxon>Fungi</taxon>
        <taxon>Dikarya</taxon>
        <taxon>Ascomycota</taxon>
        <taxon>Pezizomycotina</taxon>
        <taxon>Eurotiomycetes</taxon>
        <taxon>Eurotiomycetidae</taxon>
        <taxon>Onygenales</taxon>
        <taxon>Ascosphaeraceae</taxon>
        <taxon>Ascosphaera</taxon>
    </lineage>
</organism>
<proteinExistence type="predicted"/>
<dbReference type="GO" id="GO:0070628">
    <property type="term" value="F:proteasome binding"/>
    <property type="evidence" value="ECO:0007669"/>
    <property type="project" value="InterPro"/>
</dbReference>